<feature type="transmembrane region" description="Helical" evidence="7">
    <location>
        <begin position="133"/>
        <end position="152"/>
    </location>
</feature>
<feature type="region of interest" description="Disordered" evidence="8">
    <location>
        <begin position="1"/>
        <end position="26"/>
    </location>
</feature>
<feature type="transmembrane region" description="Helical" evidence="7">
    <location>
        <begin position="164"/>
        <end position="185"/>
    </location>
</feature>
<proteinExistence type="inferred from homology"/>
<evidence type="ECO:0000259" key="9">
    <source>
        <dbReference type="PROSITE" id="PS50928"/>
    </source>
</evidence>
<evidence type="ECO:0000256" key="7">
    <source>
        <dbReference type="RuleBase" id="RU363032"/>
    </source>
</evidence>
<dbReference type="Pfam" id="PF00528">
    <property type="entry name" value="BPD_transp_1"/>
    <property type="match status" value="1"/>
</dbReference>
<keyword evidence="6 7" id="KW-0472">Membrane</keyword>
<keyword evidence="5 7" id="KW-1133">Transmembrane helix</keyword>
<evidence type="ECO:0000256" key="5">
    <source>
        <dbReference type="ARBA" id="ARBA00022989"/>
    </source>
</evidence>
<dbReference type="CDD" id="cd06261">
    <property type="entry name" value="TM_PBP2"/>
    <property type="match status" value="1"/>
</dbReference>
<evidence type="ECO:0000256" key="4">
    <source>
        <dbReference type="ARBA" id="ARBA00022692"/>
    </source>
</evidence>
<comment type="similarity">
    <text evidence="7">Belongs to the binding-protein-dependent transport system permease family.</text>
</comment>
<keyword evidence="3" id="KW-1003">Cell membrane</keyword>
<evidence type="ECO:0000256" key="6">
    <source>
        <dbReference type="ARBA" id="ARBA00023136"/>
    </source>
</evidence>
<dbReference type="GO" id="GO:0005886">
    <property type="term" value="C:plasma membrane"/>
    <property type="evidence" value="ECO:0007669"/>
    <property type="project" value="UniProtKB-SubCell"/>
</dbReference>
<evidence type="ECO:0000256" key="1">
    <source>
        <dbReference type="ARBA" id="ARBA00004651"/>
    </source>
</evidence>
<feature type="transmembrane region" description="Helical" evidence="7">
    <location>
        <begin position="206"/>
        <end position="231"/>
    </location>
</feature>
<comment type="subcellular location">
    <subcellularLocation>
        <location evidence="1 7">Cell membrane</location>
        <topology evidence="1 7">Multi-pass membrane protein</topology>
    </subcellularLocation>
</comment>
<dbReference type="PROSITE" id="PS50928">
    <property type="entry name" value="ABC_TM1"/>
    <property type="match status" value="1"/>
</dbReference>
<dbReference type="RefSeq" id="WP_083289236.1">
    <property type="nucleotide sequence ID" value="NZ_FNUC01000003.1"/>
</dbReference>
<reference evidence="11" key="1">
    <citation type="submission" date="2016-10" db="EMBL/GenBank/DDBJ databases">
        <authorList>
            <person name="Varghese N."/>
            <person name="Submissions S."/>
        </authorList>
    </citation>
    <scope>NUCLEOTIDE SEQUENCE [LARGE SCALE GENOMIC DNA]</scope>
    <source>
        <strain evidence="11">DSM 45237</strain>
    </source>
</reference>
<evidence type="ECO:0000256" key="2">
    <source>
        <dbReference type="ARBA" id="ARBA00022448"/>
    </source>
</evidence>
<dbReference type="PANTHER" id="PTHR43744:SF9">
    <property type="entry name" value="POLYGALACTURONAN_RHAMNOGALACTURONAN TRANSPORT SYSTEM PERMEASE PROTEIN YTCP"/>
    <property type="match status" value="1"/>
</dbReference>
<evidence type="ECO:0000313" key="11">
    <source>
        <dbReference type="Proteomes" id="UP000181980"/>
    </source>
</evidence>
<dbReference type="InterPro" id="IPR035906">
    <property type="entry name" value="MetI-like_sf"/>
</dbReference>
<dbReference type="Proteomes" id="UP000181980">
    <property type="component" value="Unassembled WGS sequence"/>
</dbReference>
<feature type="domain" description="ABC transmembrane type-1" evidence="9">
    <location>
        <begin position="97"/>
        <end position="300"/>
    </location>
</feature>
<gene>
    <name evidence="10" type="ORF">SAMN04488561_2534</name>
</gene>
<keyword evidence="2 7" id="KW-0813">Transport</keyword>
<feature type="transmembrane region" description="Helical" evidence="7">
    <location>
        <begin position="97"/>
        <end position="121"/>
    </location>
</feature>
<dbReference type="STRING" id="561176.SAMN04488561_2534"/>
<evidence type="ECO:0000256" key="3">
    <source>
        <dbReference type="ARBA" id="ARBA00022475"/>
    </source>
</evidence>
<feature type="transmembrane region" description="Helical" evidence="7">
    <location>
        <begin position="35"/>
        <end position="60"/>
    </location>
</feature>
<name>A0A1H5LCV7_9ACTN</name>
<keyword evidence="11" id="KW-1185">Reference proteome</keyword>
<protein>
    <submittedName>
        <fullName evidence="10">Putative aldouronate transport system permease protein</fullName>
    </submittedName>
</protein>
<dbReference type="SUPFAM" id="SSF161098">
    <property type="entry name" value="MetI-like"/>
    <property type="match status" value="1"/>
</dbReference>
<sequence length="315" mass="34587">MLSSEVTPRQAGAIPPVPSTPAGRRKPSAARRAPLVLRVVAVGIAAAFVLPLVIMVSASFSDETQLNEHGYGLWPRGFTTEAYRFVLDNADQLLRSYAVSIVVTGVGTVASLLIMALMAFALSRPDFRLRRPITLAVLFAMIFNGGLVPLYIMITRYYGLQDTLWVLILPYLVAPWYVLLLRTYFMGLPSELFDAARIDGAGELRVFRSVVLPLSKPALGAVGLFVMLQYWNDWWLGLLYVQDRALTPVQLLLYRINSNIDFALTNPQLAGGFDVVPVQSARAAIAVLAIGPIVIAFFFLQKFLIKGITLGGVKD</sequence>
<dbReference type="PANTHER" id="PTHR43744">
    <property type="entry name" value="ABC TRANSPORTER PERMEASE PROTEIN MG189-RELATED-RELATED"/>
    <property type="match status" value="1"/>
</dbReference>
<keyword evidence="4 7" id="KW-0812">Transmembrane</keyword>
<feature type="transmembrane region" description="Helical" evidence="7">
    <location>
        <begin position="281"/>
        <end position="300"/>
    </location>
</feature>
<organism evidence="10 11">
    <name type="scientific">Jiangella alba</name>
    <dbReference type="NCBI Taxonomy" id="561176"/>
    <lineage>
        <taxon>Bacteria</taxon>
        <taxon>Bacillati</taxon>
        <taxon>Actinomycetota</taxon>
        <taxon>Actinomycetes</taxon>
        <taxon>Jiangellales</taxon>
        <taxon>Jiangellaceae</taxon>
        <taxon>Jiangella</taxon>
    </lineage>
</organism>
<dbReference type="AlphaFoldDB" id="A0A1H5LCV7"/>
<evidence type="ECO:0000313" key="10">
    <source>
        <dbReference type="EMBL" id="SEE74865.1"/>
    </source>
</evidence>
<evidence type="ECO:0000256" key="8">
    <source>
        <dbReference type="SAM" id="MobiDB-lite"/>
    </source>
</evidence>
<dbReference type="Gene3D" id="1.10.3720.10">
    <property type="entry name" value="MetI-like"/>
    <property type="match status" value="1"/>
</dbReference>
<dbReference type="GO" id="GO:0055085">
    <property type="term" value="P:transmembrane transport"/>
    <property type="evidence" value="ECO:0007669"/>
    <property type="project" value="InterPro"/>
</dbReference>
<dbReference type="InterPro" id="IPR000515">
    <property type="entry name" value="MetI-like"/>
</dbReference>
<accession>A0A1H5LCV7</accession>
<dbReference type="OrthoDB" id="9810086at2"/>
<dbReference type="EMBL" id="FNUC01000003">
    <property type="protein sequence ID" value="SEE74865.1"/>
    <property type="molecule type" value="Genomic_DNA"/>
</dbReference>